<evidence type="ECO:0000256" key="2">
    <source>
        <dbReference type="ARBA" id="ARBA00008369"/>
    </source>
</evidence>
<dbReference type="OrthoDB" id="9931004at2759"/>
<dbReference type="GO" id="GO:0021984">
    <property type="term" value="P:adenohypophysis development"/>
    <property type="evidence" value="ECO:0007669"/>
    <property type="project" value="Ensembl"/>
</dbReference>
<organism evidence="11 12">
    <name type="scientific">Oryctolagus cuniculus</name>
    <name type="common">Rabbit</name>
    <dbReference type="NCBI Taxonomy" id="9986"/>
    <lineage>
        <taxon>Eukaryota</taxon>
        <taxon>Metazoa</taxon>
        <taxon>Chordata</taxon>
        <taxon>Craniata</taxon>
        <taxon>Vertebrata</taxon>
        <taxon>Euteleostomi</taxon>
        <taxon>Mammalia</taxon>
        <taxon>Eutheria</taxon>
        <taxon>Euarchontoglires</taxon>
        <taxon>Glires</taxon>
        <taxon>Lagomorpha</taxon>
        <taxon>Leporidae</taxon>
        <taxon>Oryctolagus</taxon>
    </lineage>
</organism>
<dbReference type="FunCoup" id="G1SPS2">
    <property type="interactions" value="33"/>
</dbReference>
<evidence type="ECO:0000259" key="10">
    <source>
        <dbReference type="PROSITE" id="PS00260"/>
    </source>
</evidence>
<comment type="subcellular location">
    <subcellularLocation>
        <location evidence="1">Secreted</location>
    </subcellularLocation>
</comment>
<evidence type="ECO:0000256" key="3">
    <source>
        <dbReference type="ARBA" id="ARBA00022525"/>
    </source>
</evidence>
<dbReference type="GO" id="GO:0043195">
    <property type="term" value="C:terminal bouton"/>
    <property type="evidence" value="ECO:0007669"/>
    <property type="project" value="Ensembl"/>
</dbReference>
<feature type="chain" id="PRO_5023835973" description="Somatoliberin" evidence="9">
    <location>
        <begin position="20"/>
        <end position="106"/>
    </location>
</feature>
<evidence type="ECO:0000256" key="4">
    <source>
        <dbReference type="ARBA" id="ARBA00037623"/>
    </source>
</evidence>
<dbReference type="GO" id="GO:0051428">
    <property type="term" value="F:peptide hormone receptor binding"/>
    <property type="evidence" value="ECO:0007669"/>
    <property type="project" value="TreeGrafter"/>
</dbReference>
<dbReference type="Ensembl" id="ENSOCUT00000005838.3">
    <property type="protein sequence ID" value="ENSOCUP00000005058.3"/>
    <property type="gene ID" value="ENSOCUG00000005841.3"/>
</dbReference>
<evidence type="ECO:0000256" key="5">
    <source>
        <dbReference type="ARBA" id="ARBA00040782"/>
    </source>
</evidence>
<accession>G1SPS2</accession>
<dbReference type="SMART" id="SM00070">
    <property type="entry name" value="GLUCA"/>
    <property type="match status" value="1"/>
</dbReference>
<dbReference type="GO" id="GO:0031770">
    <property type="term" value="F:growth hormone-releasing hormone receptor binding"/>
    <property type="evidence" value="ECO:0007669"/>
    <property type="project" value="Ensembl"/>
</dbReference>
<dbReference type="GO" id="GO:0040018">
    <property type="term" value="P:positive regulation of multicellular organism growth"/>
    <property type="evidence" value="ECO:0007669"/>
    <property type="project" value="Ensembl"/>
</dbReference>
<dbReference type="PANTHER" id="PTHR11213">
    <property type="entry name" value="GLUCAGON-FAMILY NEUROPEPTIDE"/>
    <property type="match status" value="1"/>
</dbReference>
<feature type="region of interest" description="Disordered" evidence="8">
    <location>
        <begin position="60"/>
        <end position="106"/>
    </location>
</feature>
<dbReference type="GeneTree" id="ENSGT00950000183154"/>
<dbReference type="EMBL" id="AAGW02060126">
    <property type="status" value="NOT_ANNOTATED_CDS"/>
    <property type="molecule type" value="Genomic_DNA"/>
</dbReference>
<dbReference type="GO" id="GO:0032880">
    <property type="term" value="P:regulation of protein localization"/>
    <property type="evidence" value="ECO:0007669"/>
    <property type="project" value="TreeGrafter"/>
</dbReference>
<dbReference type="GO" id="GO:0035264">
    <property type="term" value="P:multicellular organism growth"/>
    <property type="evidence" value="ECO:0007669"/>
    <property type="project" value="Ensembl"/>
</dbReference>
<evidence type="ECO:0000313" key="11">
    <source>
        <dbReference type="Ensembl" id="ENSOCUP00000005058.3"/>
    </source>
</evidence>
<comment type="function">
    <text evidence="4">GRF is released by the hypothalamus and acts on the adenohypophyse to stimulate the secretion of growth hormone.</text>
</comment>
<dbReference type="AlphaFoldDB" id="G1SPS2"/>
<dbReference type="GO" id="GO:0005615">
    <property type="term" value="C:extracellular space"/>
    <property type="evidence" value="ECO:0007669"/>
    <property type="project" value="Ensembl"/>
</dbReference>
<proteinExistence type="inferred from homology"/>
<feature type="signal peptide" evidence="9">
    <location>
        <begin position="1"/>
        <end position="19"/>
    </location>
</feature>
<dbReference type="HOGENOM" id="CLU_174932_0_0_1"/>
<evidence type="ECO:0000256" key="6">
    <source>
        <dbReference type="ARBA" id="ARBA00041953"/>
    </source>
</evidence>
<dbReference type="GO" id="GO:0032094">
    <property type="term" value="P:response to food"/>
    <property type="evidence" value="ECO:0007669"/>
    <property type="project" value="Ensembl"/>
</dbReference>
<reference evidence="11 12" key="1">
    <citation type="journal article" date="2011" name="Nature">
        <title>A high-resolution map of human evolutionary constraint using 29 mammals.</title>
        <authorList>
            <person name="Lindblad-Toh K."/>
            <person name="Garber M."/>
            <person name="Zuk O."/>
            <person name="Lin M.F."/>
            <person name="Parker B.J."/>
            <person name="Washietl S."/>
            <person name="Kheradpour P."/>
            <person name="Ernst J."/>
            <person name="Jordan G."/>
            <person name="Mauceli E."/>
            <person name="Ward L.D."/>
            <person name="Lowe C.B."/>
            <person name="Holloway A.K."/>
            <person name="Clamp M."/>
            <person name="Gnerre S."/>
            <person name="Alfoldi J."/>
            <person name="Beal K."/>
            <person name="Chang J."/>
            <person name="Clawson H."/>
            <person name="Cuff J."/>
            <person name="Di Palma F."/>
            <person name="Fitzgerald S."/>
            <person name="Flicek P."/>
            <person name="Guttman M."/>
            <person name="Hubisz M.J."/>
            <person name="Jaffe D.B."/>
            <person name="Jungreis I."/>
            <person name="Kent W.J."/>
            <person name="Kostka D."/>
            <person name="Lara M."/>
            <person name="Martins A.L."/>
            <person name="Massingham T."/>
            <person name="Moltke I."/>
            <person name="Raney B.J."/>
            <person name="Rasmussen M.D."/>
            <person name="Robinson J."/>
            <person name="Stark A."/>
            <person name="Vilella A.J."/>
            <person name="Wen J."/>
            <person name="Xie X."/>
            <person name="Zody M.C."/>
            <person name="Baldwin J."/>
            <person name="Bloom T."/>
            <person name="Chin C.W."/>
            <person name="Heiman D."/>
            <person name="Nicol R."/>
            <person name="Nusbaum C."/>
            <person name="Young S."/>
            <person name="Wilkinson J."/>
            <person name="Worley K.C."/>
            <person name="Kovar C.L."/>
            <person name="Muzny D.M."/>
            <person name="Gibbs R.A."/>
            <person name="Cree A."/>
            <person name="Dihn H.H."/>
            <person name="Fowler G."/>
            <person name="Jhangiani S."/>
            <person name="Joshi V."/>
            <person name="Lee S."/>
            <person name="Lewis L.R."/>
            <person name="Nazareth L.V."/>
            <person name="Okwuonu G."/>
            <person name="Santibanez J."/>
            <person name="Warren W.C."/>
            <person name="Mardis E.R."/>
            <person name="Weinstock G.M."/>
            <person name="Wilson R.K."/>
            <person name="Delehaunty K."/>
            <person name="Dooling D."/>
            <person name="Fronik C."/>
            <person name="Fulton L."/>
            <person name="Fulton B."/>
            <person name="Graves T."/>
            <person name="Minx P."/>
            <person name="Sodergren E."/>
            <person name="Birney E."/>
            <person name="Margulies E.H."/>
            <person name="Herrero J."/>
            <person name="Green E.D."/>
            <person name="Haussler D."/>
            <person name="Siepel A."/>
            <person name="Goldman N."/>
            <person name="Pollard K.S."/>
            <person name="Pedersen J.S."/>
            <person name="Lander E.S."/>
            <person name="Kellis M."/>
        </authorList>
    </citation>
    <scope>NUCLEOTIDE SEQUENCE [LARGE SCALE GENOMIC DNA]</scope>
    <source>
        <strain evidence="11 12">Thorbecke inbred</strain>
    </source>
</reference>
<dbReference type="PROSITE" id="PS00260">
    <property type="entry name" value="GLUCAGON"/>
    <property type="match status" value="1"/>
</dbReference>
<keyword evidence="3" id="KW-0964">Secreted</keyword>
<dbReference type="Pfam" id="PF00123">
    <property type="entry name" value="Hormone_2"/>
    <property type="match status" value="1"/>
</dbReference>
<dbReference type="GO" id="GO:0060124">
    <property type="term" value="P:positive regulation of growth hormone secretion"/>
    <property type="evidence" value="ECO:0007669"/>
    <property type="project" value="Ensembl"/>
</dbReference>
<reference evidence="11" key="3">
    <citation type="submission" date="2025-09" db="UniProtKB">
        <authorList>
            <consortium name="Ensembl"/>
        </authorList>
    </citation>
    <scope>IDENTIFICATION</scope>
    <source>
        <strain evidence="11">Thorbecke</strain>
    </source>
</reference>
<evidence type="ECO:0000256" key="1">
    <source>
        <dbReference type="ARBA" id="ARBA00004613"/>
    </source>
</evidence>
<evidence type="ECO:0000256" key="9">
    <source>
        <dbReference type="SAM" id="SignalP"/>
    </source>
</evidence>
<feature type="domain" description="Glucagon / GIP / secretin / VIP family" evidence="10">
    <location>
        <begin position="32"/>
        <end position="54"/>
    </location>
</feature>
<dbReference type="eggNOG" id="ENOG502S2N6">
    <property type="taxonomic scope" value="Eukaryota"/>
</dbReference>
<evidence type="ECO:0000256" key="7">
    <source>
        <dbReference type="ARBA" id="ARBA00042164"/>
    </source>
</evidence>
<dbReference type="InterPro" id="IPR046963">
    <property type="entry name" value="VIP/GHRH-like"/>
</dbReference>
<reference evidence="11" key="2">
    <citation type="submission" date="2025-08" db="UniProtKB">
        <authorList>
            <consortium name="Ensembl"/>
        </authorList>
    </citation>
    <scope>IDENTIFICATION</scope>
    <source>
        <strain evidence="11">Thorbecke</strain>
    </source>
</reference>
<dbReference type="GO" id="GO:0005184">
    <property type="term" value="F:neuropeptide hormone activity"/>
    <property type="evidence" value="ECO:0007669"/>
    <property type="project" value="InterPro"/>
</dbReference>
<dbReference type="GO" id="GO:0016608">
    <property type="term" value="F:growth hormone-releasing hormone activity"/>
    <property type="evidence" value="ECO:0007669"/>
    <property type="project" value="Ensembl"/>
</dbReference>
<evidence type="ECO:0000256" key="8">
    <source>
        <dbReference type="SAM" id="MobiDB-lite"/>
    </source>
</evidence>
<dbReference type="STRING" id="9986.ENSOCUP00000005058"/>
<gene>
    <name evidence="11" type="primary">GHRH</name>
</gene>
<comment type="similarity">
    <text evidence="2">Belongs to the glucagon family.</text>
</comment>
<evidence type="ECO:0000313" key="12">
    <source>
        <dbReference type="Proteomes" id="UP000001811"/>
    </source>
</evidence>
<dbReference type="GO" id="GO:0007189">
    <property type="term" value="P:adenylate cyclase-activating G protein-coupled receptor signaling pathway"/>
    <property type="evidence" value="ECO:0007669"/>
    <property type="project" value="Ensembl"/>
</dbReference>
<dbReference type="PaxDb" id="9986-ENSOCUP00000005058"/>
<keyword evidence="12" id="KW-1185">Reference proteome</keyword>
<dbReference type="GO" id="GO:0030252">
    <property type="term" value="P:growth hormone secretion"/>
    <property type="evidence" value="ECO:0007669"/>
    <property type="project" value="Ensembl"/>
</dbReference>
<dbReference type="InParanoid" id="G1SPS2"/>
<dbReference type="Bgee" id="ENSOCUG00000005841">
    <property type="expression patterns" value="Expressed in embryo and 2 other cell types or tissues"/>
</dbReference>
<sequence length="106" mass="11937">MPLWVLFFVLLTVSSGSHCSLPPSTPVRMQRYADAIFTNSYRKVLGQLSARQLLQDILSRQQGDRHQEPGARGRLGRQAEQKWAEQKRAAPESVPTALPQHRDSQG</sequence>
<keyword evidence="9" id="KW-0732">Signal</keyword>
<feature type="compositionally biased region" description="Basic and acidic residues" evidence="8">
    <location>
        <begin position="62"/>
        <end position="90"/>
    </location>
</feature>
<name>G1SPS2_RABIT</name>
<protein>
    <recommendedName>
        <fullName evidence="5">Somatoliberin</fullName>
    </recommendedName>
    <alternativeName>
        <fullName evidence="7">Growth hormone-releasing factor</fullName>
    </alternativeName>
    <alternativeName>
        <fullName evidence="6">Growth hormone-releasing hormone</fullName>
    </alternativeName>
</protein>
<dbReference type="Proteomes" id="UP000001811">
    <property type="component" value="Chromosome 4"/>
</dbReference>
<dbReference type="PANTHER" id="PTHR11213:SF6">
    <property type="entry name" value="SOMATOLIBERIN"/>
    <property type="match status" value="1"/>
</dbReference>
<dbReference type="GO" id="GO:0008284">
    <property type="term" value="P:positive regulation of cell population proliferation"/>
    <property type="evidence" value="ECO:0007669"/>
    <property type="project" value="Ensembl"/>
</dbReference>
<dbReference type="InterPro" id="IPR000532">
    <property type="entry name" value="Glucagon_GIP_secretin_VIP"/>
</dbReference>
<dbReference type="GO" id="GO:0043204">
    <property type="term" value="C:perikaryon"/>
    <property type="evidence" value="ECO:0007669"/>
    <property type="project" value="TreeGrafter"/>
</dbReference>